<name>A0AAD7I6Y9_9AGAR</name>
<evidence type="ECO:0000313" key="3">
    <source>
        <dbReference type="Proteomes" id="UP001215598"/>
    </source>
</evidence>
<gene>
    <name evidence="2" type="ORF">B0H16DRAFT_1466859</name>
</gene>
<evidence type="ECO:0000256" key="1">
    <source>
        <dbReference type="SAM" id="MobiDB-lite"/>
    </source>
</evidence>
<accession>A0AAD7I6Y9</accession>
<dbReference type="Proteomes" id="UP001215598">
    <property type="component" value="Unassembled WGS sequence"/>
</dbReference>
<dbReference type="EMBL" id="JARKIB010000123">
    <property type="protein sequence ID" value="KAJ7736157.1"/>
    <property type="molecule type" value="Genomic_DNA"/>
</dbReference>
<keyword evidence="3" id="KW-1185">Reference proteome</keyword>
<organism evidence="2 3">
    <name type="scientific">Mycena metata</name>
    <dbReference type="NCBI Taxonomy" id="1033252"/>
    <lineage>
        <taxon>Eukaryota</taxon>
        <taxon>Fungi</taxon>
        <taxon>Dikarya</taxon>
        <taxon>Basidiomycota</taxon>
        <taxon>Agaricomycotina</taxon>
        <taxon>Agaricomycetes</taxon>
        <taxon>Agaricomycetidae</taxon>
        <taxon>Agaricales</taxon>
        <taxon>Marasmiineae</taxon>
        <taxon>Mycenaceae</taxon>
        <taxon>Mycena</taxon>
    </lineage>
</organism>
<protein>
    <submittedName>
        <fullName evidence="2">Uncharacterized protein</fullName>
    </submittedName>
</protein>
<reference evidence="2" key="1">
    <citation type="submission" date="2023-03" db="EMBL/GenBank/DDBJ databases">
        <title>Massive genome expansion in bonnet fungi (Mycena s.s.) driven by repeated elements and novel gene families across ecological guilds.</title>
        <authorList>
            <consortium name="Lawrence Berkeley National Laboratory"/>
            <person name="Harder C.B."/>
            <person name="Miyauchi S."/>
            <person name="Viragh M."/>
            <person name="Kuo A."/>
            <person name="Thoen E."/>
            <person name="Andreopoulos B."/>
            <person name="Lu D."/>
            <person name="Skrede I."/>
            <person name="Drula E."/>
            <person name="Henrissat B."/>
            <person name="Morin E."/>
            <person name="Kohler A."/>
            <person name="Barry K."/>
            <person name="LaButti K."/>
            <person name="Morin E."/>
            <person name="Salamov A."/>
            <person name="Lipzen A."/>
            <person name="Mereny Z."/>
            <person name="Hegedus B."/>
            <person name="Baldrian P."/>
            <person name="Stursova M."/>
            <person name="Weitz H."/>
            <person name="Taylor A."/>
            <person name="Grigoriev I.V."/>
            <person name="Nagy L.G."/>
            <person name="Martin F."/>
            <person name="Kauserud H."/>
        </authorList>
    </citation>
    <scope>NUCLEOTIDE SEQUENCE</scope>
    <source>
        <strain evidence="2">CBHHK182m</strain>
    </source>
</reference>
<proteinExistence type="predicted"/>
<evidence type="ECO:0000313" key="2">
    <source>
        <dbReference type="EMBL" id="KAJ7736157.1"/>
    </source>
</evidence>
<feature type="region of interest" description="Disordered" evidence="1">
    <location>
        <begin position="1"/>
        <end position="24"/>
    </location>
</feature>
<sequence>MPEGNGMAWVTQKTRSRTKTANASSGSRFNLSTLPESPTTFGLWLPIAHRRFYVALKFGFCARKVDYTFGLWLPIAHRRFYVAVSSLAYSVGLFLSRLLESSFDKNRAGQQRQYQPQLQYSNKFNLFASAAAPPPPRFSFLQLCR</sequence>
<dbReference type="AlphaFoldDB" id="A0AAD7I6Y9"/>
<comment type="caution">
    <text evidence="2">The sequence shown here is derived from an EMBL/GenBank/DDBJ whole genome shotgun (WGS) entry which is preliminary data.</text>
</comment>